<organism evidence="10">
    <name type="scientific">Bactrocera dorsalis</name>
    <name type="common">Oriental fruit fly</name>
    <name type="synonym">Dacus dorsalis</name>
    <dbReference type="NCBI Taxonomy" id="27457"/>
    <lineage>
        <taxon>Eukaryota</taxon>
        <taxon>Metazoa</taxon>
        <taxon>Ecdysozoa</taxon>
        <taxon>Arthropoda</taxon>
        <taxon>Hexapoda</taxon>
        <taxon>Insecta</taxon>
        <taxon>Pterygota</taxon>
        <taxon>Neoptera</taxon>
        <taxon>Endopterygota</taxon>
        <taxon>Diptera</taxon>
        <taxon>Brachycera</taxon>
        <taxon>Muscomorpha</taxon>
        <taxon>Tephritoidea</taxon>
        <taxon>Tephritidae</taxon>
        <taxon>Bactrocera</taxon>
        <taxon>Bactrocera</taxon>
    </lineage>
</organism>
<evidence type="ECO:0000256" key="6">
    <source>
        <dbReference type="ARBA" id="ARBA00023163"/>
    </source>
</evidence>
<evidence type="ECO:0000256" key="3">
    <source>
        <dbReference type="ARBA" id="ARBA00022552"/>
    </source>
</evidence>
<dbReference type="EMBL" id="GAKP01020152">
    <property type="protein sequence ID" value="JAC38800.1"/>
    <property type="molecule type" value="Transcribed_RNA"/>
</dbReference>
<dbReference type="InterPro" id="IPR057644">
    <property type="entry name" value="Beta-prop_WDR75_2nd"/>
</dbReference>
<keyword evidence="2" id="KW-0690">Ribosome biogenesis</keyword>
<dbReference type="SUPFAM" id="SSF50998">
    <property type="entry name" value="Quinoprotein alcohol dehydrogenase-like"/>
    <property type="match status" value="1"/>
</dbReference>
<keyword evidence="5" id="KW-0677">Repeat</keyword>
<dbReference type="InterPro" id="IPR015943">
    <property type="entry name" value="WD40/YVTN_repeat-like_dom_sf"/>
</dbReference>
<evidence type="ECO:0000256" key="4">
    <source>
        <dbReference type="ARBA" id="ARBA00022574"/>
    </source>
</evidence>
<feature type="domain" description="WD repeat-containing protein 75 second beta-propeller" evidence="9">
    <location>
        <begin position="783"/>
        <end position="898"/>
    </location>
</feature>
<dbReference type="GO" id="GO:0006364">
    <property type="term" value="P:rRNA processing"/>
    <property type="evidence" value="ECO:0007669"/>
    <property type="project" value="UniProtKB-KW"/>
</dbReference>
<dbReference type="AlphaFoldDB" id="A0A034VAK8"/>
<evidence type="ECO:0000256" key="5">
    <source>
        <dbReference type="ARBA" id="ARBA00022737"/>
    </source>
</evidence>
<dbReference type="GO" id="GO:2000234">
    <property type="term" value="P:positive regulation of rRNA processing"/>
    <property type="evidence" value="ECO:0007669"/>
    <property type="project" value="TreeGrafter"/>
</dbReference>
<keyword evidence="4 8" id="KW-0853">WD repeat</keyword>
<evidence type="ECO:0000256" key="2">
    <source>
        <dbReference type="ARBA" id="ARBA00022517"/>
    </source>
</evidence>
<dbReference type="InterPro" id="IPR001680">
    <property type="entry name" value="WD40_rpt"/>
</dbReference>
<keyword evidence="6" id="KW-0804">Transcription</keyword>
<evidence type="ECO:0000256" key="1">
    <source>
        <dbReference type="ARBA" id="ARBA00004604"/>
    </source>
</evidence>
<dbReference type="Gene3D" id="2.130.10.10">
    <property type="entry name" value="YVTN repeat-like/Quinoprotein amine dehydrogenase"/>
    <property type="match status" value="3"/>
</dbReference>
<dbReference type="GO" id="GO:0003723">
    <property type="term" value="F:RNA binding"/>
    <property type="evidence" value="ECO:0007669"/>
    <property type="project" value="InterPro"/>
</dbReference>
<keyword evidence="7" id="KW-0539">Nucleus</keyword>
<accession>A0A034VAK8</accession>
<evidence type="ECO:0000313" key="10">
    <source>
        <dbReference type="EMBL" id="JAC38800.1"/>
    </source>
</evidence>
<proteinExistence type="predicted"/>
<dbReference type="PROSITE" id="PS50082">
    <property type="entry name" value="WD_REPEATS_2"/>
    <property type="match status" value="1"/>
</dbReference>
<sequence length="1121" mass="127903">MMDFDELDKLKLQYLAGANLVEHTPLFAPGGEFIFIRSKDVVRIYSTATGEHVRKLADANCNLVSMELELRDSETLVACTSKGEVIRWFWRSGRLQEKLDLKLNTDQQVLSFNLINLYGNSKTACAFITIRTAVEEKVQWRVVDTSSAKRLYVPCKLQLLPDVPLVAVHTNNFKNIAIAQGAYIYFLNYKTWAWKRFFNAHHVPITVVRAHPFEEAIITGDETGKIFLWREFMCQSTVKTTLYHWHHTAVSSIAFTPSGAGFYSSGHESVLVYWNTQRPNLRNFLPRMGSVICQLAANEMNSQIAVCTADNAVHFVGTDKKVTCTLQDFTYIEDDKTGQCKFPVGLRLNPRTNTLVLNGKHCHLQFYSVYTKNMLYNMDIVMQNALSMESDKVLYNIIVTKAAFNIDWMATGEVFNDREHLPELRLKFWKYDEAAKNYVLNTNIELPHEGGFKAIEFSSPNQMDNLLCATVGEDNIIKIWSLEETDNIYNKGKVWYCVAQTCYRNLPIESISFSQDGSVLAAGYGNTLCIYKAENLKLKAALTPPPGYDGVAPHIQVSLRRKDIESPLKDEFTPEKQKRWLQLLNDFVEKYDETLIKELEKFAEKCEKIEFNPKEVSAEEIDEETRRQLYNKIMDMHELNFFHKVLLFQRLGIHVNVRPEGRARLLAYLYDTILPEGEQKCYRDMENVLKRMSPRERYRAKSRMHEYQNRLNKYDVEVQRKLLPLMEVLSFGDKSKGSTLTNGTSTHYDISAATREKTTTTAKQPAATDLVEEIGDLDPVRAQISKVQFAAGEWAHLVIVCTERRVLIFNLLTLRLHAACKLSVEHLAFDPISNLCAAFTKYNELYVFQPNVPLPIYQRRNLPRLYGAVWIPRRHPKNRSINVDWQAQSTLYFLTEEQEIKYLGVPDSVDDDAPPPITFSNPANQALQYSTFGTFATQQHSDMQTNARQPIGPLVIGNSSKMAVKSLIEMSTHTMPPLSLLAADFVKSLLKVADTQEKDEAAQTEKTNKPLYNRRKMLNGGAAVFMNGHDGHSTDDDESADEELDADAKVKVKTNETKRNTTNDEDVEMVDEATAMEKRKSFIVKSEAINANAAKSSLAQQRHDNEAQLKRISAFSVELEF</sequence>
<dbReference type="PANTHER" id="PTHR44215:SF1">
    <property type="entry name" value="WD REPEAT-CONTAINING PROTEIN 75"/>
    <property type="match status" value="1"/>
</dbReference>
<dbReference type="PANTHER" id="PTHR44215">
    <property type="entry name" value="WD REPEAT-CONTAINING PROTEIN 75"/>
    <property type="match status" value="1"/>
</dbReference>
<dbReference type="GO" id="GO:0045943">
    <property type="term" value="P:positive regulation of transcription by RNA polymerase I"/>
    <property type="evidence" value="ECO:0007669"/>
    <property type="project" value="InterPro"/>
</dbReference>
<dbReference type="OrthoDB" id="4096at2759"/>
<dbReference type="InterPro" id="IPR053826">
    <property type="entry name" value="WDR75"/>
</dbReference>
<evidence type="ECO:0000256" key="7">
    <source>
        <dbReference type="ARBA" id="ARBA00023242"/>
    </source>
</evidence>
<protein>
    <submittedName>
        <fullName evidence="10">WD repeat-containing protein 75</fullName>
    </submittedName>
</protein>
<reference evidence="10" key="1">
    <citation type="journal article" date="2014" name="BMC Genomics">
        <title>Characterizing the developmental transcriptome of the oriental fruit fly, Bactrocera dorsalis (Diptera: Tephritidae) through comparative genomic analysis with Drosophila melanogaster utilizing modENCODE datasets.</title>
        <authorList>
            <person name="Geib S.M."/>
            <person name="Calla B."/>
            <person name="Hall B."/>
            <person name="Hou S."/>
            <person name="Manoukis N.C."/>
        </authorList>
    </citation>
    <scope>NUCLEOTIDE SEQUENCE</scope>
    <source>
        <strain evidence="10">Punador</strain>
    </source>
</reference>
<dbReference type="Pfam" id="PF23869">
    <property type="entry name" value="Beta-prop_WDR75_1st"/>
    <property type="match status" value="1"/>
</dbReference>
<gene>
    <name evidence="10" type="primary">WDR75</name>
</gene>
<feature type="domain" description="WD repeat-containing protein 75 second beta-propeller" evidence="9">
    <location>
        <begin position="348"/>
        <end position="547"/>
    </location>
</feature>
<dbReference type="Pfam" id="PF23769">
    <property type="entry name" value="Beta-prop_WDR75_2nd"/>
    <property type="match status" value="2"/>
</dbReference>
<comment type="subcellular location">
    <subcellularLocation>
        <location evidence="1">Nucleus</location>
        <location evidence="1">Nucleolus</location>
    </subcellularLocation>
</comment>
<evidence type="ECO:0000256" key="8">
    <source>
        <dbReference type="PROSITE-ProRule" id="PRU00221"/>
    </source>
</evidence>
<evidence type="ECO:0000259" key="9">
    <source>
        <dbReference type="Pfam" id="PF23769"/>
    </source>
</evidence>
<dbReference type="SMART" id="SM00320">
    <property type="entry name" value="WD40"/>
    <property type="match status" value="4"/>
</dbReference>
<keyword evidence="3" id="KW-0698">rRNA processing</keyword>
<feature type="repeat" description="WD" evidence="8">
    <location>
        <begin position="243"/>
        <end position="275"/>
    </location>
</feature>
<dbReference type="GO" id="GO:0032040">
    <property type="term" value="C:small-subunit processome"/>
    <property type="evidence" value="ECO:0007669"/>
    <property type="project" value="InterPro"/>
</dbReference>
<dbReference type="InterPro" id="IPR011047">
    <property type="entry name" value="Quinoprotein_ADH-like_sf"/>
</dbReference>
<name>A0A034VAK8_BACDO</name>